<evidence type="ECO:0000256" key="2">
    <source>
        <dbReference type="ARBA" id="ARBA00009773"/>
    </source>
</evidence>
<reference evidence="10 11" key="1">
    <citation type="submission" date="2019-10" db="EMBL/GenBank/DDBJ databases">
        <title>Rubrobacter sp nov SCSIO 52090 isolated from a deep-sea sediment in the South China Sea.</title>
        <authorList>
            <person name="Chen R.W."/>
        </authorList>
    </citation>
    <scope>NUCLEOTIDE SEQUENCE [LARGE SCALE GENOMIC DNA]</scope>
    <source>
        <strain evidence="10 11">SCSIO 52909</strain>
    </source>
</reference>
<keyword evidence="7 9" id="KW-0472">Membrane</keyword>
<accession>A0A6G8QC87</accession>
<feature type="transmembrane region" description="Helical" evidence="9">
    <location>
        <begin position="64"/>
        <end position="89"/>
    </location>
</feature>
<feature type="compositionally biased region" description="Basic and acidic residues" evidence="8">
    <location>
        <begin position="381"/>
        <end position="392"/>
    </location>
</feature>
<feature type="transmembrane region" description="Helical" evidence="9">
    <location>
        <begin position="242"/>
        <end position="260"/>
    </location>
</feature>
<gene>
    <name evidence="10" type="ORF">GBA63_16825</name>
</gene>
<proteinExistence type="inferred from homology"/>
<dbReference type="EMBL" id="CP045119">
    <property type="protein sequence ID" value="QIN84124.1"/>
    <property type="molecule type" value="Genomic_DNA"/>
</dbReference>
<protein>
    <submittedName>
        <fullName evidence="10">AI-2E family transporter</fullName>
    </submittedName>
</protein>
<sequence>MPAKKLVVSTYLQYIALAVLVLLLFSLVQQISGVLLTFLAAAVLAYALNPIVRFLERRRVPRVVAVVGLFLVLFLVVSATLLVIIVPAVGQIREIVSNPQQIAGQADALTQQAQNLPFVGQYVTDLDQDRILQLLRSNAPSAGQVANVATGVIGGVFGVFGAIFNLLLMVLVSIYLLLEREKITRALLRTIPGTIRDQSLELFHAVEKTLIQYLRGQLFLCAIMGVLGWAIMFFTVREYALLVGAWVAATEIIPVLGAFLGAIPGVLIALFFGGFTDALIVAGLFLVAQQIEGNILVPRIQGGSTGVHPLWVLFGTLAGTALYGIIGAIFAVPIVAIIAATIRYLRNTLAFERWSRPPLQPEEPPRTEAESLPEAAGLGRTRREEEREDGQT</sequence>
<evidence type="ECO:0000256" key="7">
    <source>
        <dbReference type="ARBA" id="ARBA00023136"/>
    </source>
</evidence>
<keyword evidence="6 9" id="KW-1133">Transmembrane helix</keyword>
<feature type="transmembrane region" description="Helical" evidence="9">
    <location>
        <begin position="34"/>
        <end position="52"/>
    </location>
</feature>
<dbReference type="AlphaFoldDB" id="A0A6G8QC87"/>
<comment type="subcellular location">
    <subcellularLocation>
        <location evidence="1">Cell membrane</location>
        <topology evidence="1">Multi-pass membrane protein</topology>
    </subcellularLocation>
</comment>
<feature type="region of interest" description="Disordered" evidence="8">
    <location>
        <begin position="356"/>
        <end position="392"/>
    </location>
</feature>
<keyword evidence="4" id="KW-1003">Cell membrane</keyword>
<keyword evidence="11" id="KW-1185">Reference proteome</keyword>
<evidence type="ECO:0000313" key="11">
    <source>
        <dbReference type="Proteomes" id="UP000501452"/>
    </source>
</evidence>
<evidence type="ECO:0000256" key="8">
    <source>
        <dbReference type="SAM" id="MobiDB-lite"/>
    </source>
</evidence>
<feature type="transmembrane region" description="Helical" evidence="9">
    <location>
        <begin position="218"/>
        <end position="236"/>
    </location>
</feature>
<evidence type="ECO:0000313" key="10">
    <source>
        <dbReference type="EMBL" id="QIN84124.1"/>
    </source>
</evidence>
<dbReference type="GO" id="GO:0005886">
    <property type="term" value="C:plasma membrane"/>
    <property type="evidence" value="ECO:0007669"/>
    <property type="project" value="UniProtKB-SubCell"/>
</dbReference>
<feature type="transmembrane region" description="Helical" evidence="9">
    <location>
        <begin position="267"/>
        <end position="291"/>
    </location>
</feature>
<dbReference type="PANTHER" id="PTHR21716">
    <property type="entry name" value="TRANSMEMBRANE PROTEIN"/>
    <property type="match status" value="1"/>
</dbReference>
<evidence type="ECO:0000256" key="5">
    <source>
        <dbReference type="ARBA" id="ARBA00022692"/>
    </source>
</evidence>
<keyword evidence="5 9" id="KW-0812">Transmembrane</keyword>
<dbReference type="PANTHER" id="PTHR21716:SF53">
    <property type="entry name" value="PERMEASE PERM-RELATED"/>
    <property type="match status" value="1"/>
</dbReference>
<evidence type="ECO:0000256" key="3">
    <source>
        <dbReference type="ARBA" id="ARBA00022448"/>
    </source>
</evidence>
<evidence type="ECO:0000256" key="1">
    <source>
        <dbReference type="ARBA" id="ARBA00004651"/>
    </source>
</evidence>
<evidence type="ECO:0000256" key="6">
    <source>
        <dbReference type="ARBA" id="ARBA00022989"/>
    </source>
</evidence>
<dbReference type="InterPro" id="IPR002549">
    <property type="entry name" value="AI-2E-like"/>
</dbReference>
<evidence type="ECO:0000256" key="4">
    <source>
        <dbReference type="ARBA" id="ARBA00022475"/>
    </source>
</evidence>
<feature type="transmembrane region" description="Helical" evidence="9">
    <location>
        <begin position="12"/>
        <end position="28"/>
    </location>
</feature>
<name>A0A6G8QC87_9ACTN</name>
<dbReference type="RefSeq" id="WP_166178004.1">
    <property type="nucleotide sequence ID" value="NZ_CP045119.1"/>
</dbReference>
<dbReference type="GO" id="GO:0055085">
    <property type="term" value="P:transmembrane transport"/>
    <property type="evidence" value="ECO:0007669"/>
    <property type="project" value="TreeGrafter"/>
</dbReference>
<dbReference type="KEGG" id="rub:GBA63_16825"/>
<feature type="transmembrane region" description="Helical" evidence="9">
    <location>
        <begin position="152"/>
        <end position="178"/>
    </location>
</feature>
<organism evidence="10 11">
    <name type="scientific">Rubrobacter tropicus</name>
    <dbReference type="NCBI Taxonomy" id="2653851"/>
    <lineage>
        <taxon>Bacteria</taxon>
        <taxon>Bacillati</taxon>
        <taxon>Actinomycetota</taxon>
        <taxon>Rubrobacteria</taxon>
        <taxon>Rubrobacterales</taxon>
        <taxon>Rubrobacteraceae</taxon>
        <taxon>Rubrobacter</taxon>
    </lineage>
</organism>
<dbReference type="Proteomes" id="UP000501452">
    <property type="component" value="Chromosome"/>
</dbReference>
<dbReference type="Pfam" id="PF01594">
    <property type="entry name" value="AI-2E_transport"/>
    <property type="match status" value="1"/>
</dbReference>
<feature type="transmembrane region" description="Helical" evidence="9">
    <location>
        <begin position="311"/>
        <end position="339"/>
    </location>
</feature>
<evidence type="ECO:0000256" key="9">
    <source>
        <dbReference type="SAM" id="Phobius"/>
    </source>
</evidence>
<comment type="similarity">
    <text evidence="2">Belongs to the autoinducer-2 exporter (AI-2E) (TC 2.A.86) family.</text>
</comment>
<keyword evidence="3" id="KW-0813">Transport</keyword>